<keyword evidence="3" id="KW-1185">Reference proteome</keyword>
<sequence>MSTEFYNSNIAILKNRCPDLANAIEQHDISNLEFEVIERHFATLSVNGIQLSSAYDPVEEALAYRSTTDGDTYHMWGFGIGSIPEVLLNDRNLKTIHLYLYNLDVIKLVLTLMAKPWLADPRIEIHYVHDAMSDQVGILKNLFVQNSFVINADLYLAKKSLSNLNWLIHRIENRLVTVNVSRSQTSQKSIEKYLSIEKENYPLLKKIPVIDQLINNNRFNNVLCVGAGPSLDAQIEDVLKLVNSPNRPLIIAPSTALNALLKHAIEPDIVAMIDIHIKAESIPFDKVKNSVFVGSSRVEKAIWEQWKGKQYYFHLVDETFDRISEKLPSRYRLNIFGSVIHPMTHLAILFGAKTIRFVGCDFGFPRGVQHASTNDNYQIDMNVSVENGHGELIKSSHAYRMFCSGIENIISQRKDIDFINMSRIGAKIIGTRYEDETF</sequence>
<gene>
    <name evidence="2" type="ORF">C1O25_13070</name>
</gene>
<dbReference type="Pfam" id="PF01973">
    <property type="entry name" value="MptE-like"/>
    <property type="match status" value="1"/>
</dbReference>
<proteinExistence type="predicted"/>
<name>A0ABX4W8P0_VIBDI</name>
<evidence type="ECO:0000259" key="1">
    <source>
        <dbReference type="Pfam" id="PF01973"/>
    </source>
</evidence>
<feature type="domain" description="6-hydroxymethylpterin diphosphokinase MptE-like" evidence="1">
    <location>
        <begin position="200"/>
        <end position="366"/>
    </location>
</feature>
<dbReference type="PANTHER" id="PTHR41786:SF1">
    <property type="entry name" value="6-HYDROXYMETHYLPTERIN DIPHOSPHOKINASE MPTE-LIKE DOMAIN-CONTAINING PROTEIN"/>
    <property type="match status" value="1"/>
</dbReference>
<evidence type="ECO:0000313" key="2">
    <source>
        <dbReference type="EMBL" id="PNI00119.1"/>
    </source>
</evidence>
<dbReference type="RefSeq" id="WP_102968809.1">
    <property type="nucleotide sequence ID" value="NZ_JBJKCE010000001.1"/>
</dbReference>
<protein>
    <recommendedName>
        <fullName evidence="1">6-hydroxymethylpterin diphosphokinase MptE-like domain-containing protein</fullName>
    </recommendedName>
</protein>
<dbReference type="EMBL" id="POSM01000018">
    <property type="protein sequence ID" value="PNI00119.1"/>
    <property type="molecule type" value="Genomic_DNA"/>
</dbReference>
<dbReference type="InterPro" id="IPR002826">
    <property type="entry name" value="MptE-like"/>
</dbReference>
<comment type="caution">
    <text evidence="2">The sequence shown here is derived from an EMBL/GenBank/DDBJ whole genome shotgun (WGS) entry which is preliminary data.</text>
</comment>
<dbReference type="PANTHER" id="PTHR41786">
    <property type="entry name" value="MOTILITY ACCESSORY FACTOR MAF"/>
    <property type="match status" value="1"/>
</dbReference>
<accession>A0ABX4W8P0</accession>
<organism evidence="2 3">
    <name type="scientific">Vibrio diazotrophicus</name>
    <dbReference type="NCBI Taxonomy" id="685"/>
    <lineage>
        <taxon>Bacteria</taxon>
        <taxon>Pseudomonadati</taxon>
        <taxon>Pseudomonadota</taxon>
        <taxon>Gammaproteobacteria</taxon>
        <taxon>Vibrionales</taxon>
        <taxon>Vibrionaceae</taxon>
        <taxon>Vibrio</taxon>
    </lineage>
</organism>
<dbReference type="Proteomes" id="UP000236547">
    <property type="component" value="Unassembled WGS sequence"/>
</dbReference>
<evidence type="ECO:0000313" key="3">
    <source>
        <dbReference type="Proteomes" id="UP000236547"/>
    </source>
</evidence>
<reference evidence="2 3" key="1">
    <citation type="submission" date="2018-01" db="EMBL/GenBank/DDBJ databases">
        <title>Draft genome sequences of six Vibrio diazotrophicus strains isolated from deep-sea sediments of the Baltic Sea.</title>
        <authorList>
            <person name="Castillo D."/>
            <person name="Vandieken V."/>
            <person name="Chiang O."/>
            <person name="Middelboe M."/>
        </authorList>
    </citation>
    <scope>NUCLEOTIDE SEQUENCE [LARGE SCALE GENOMIC DNA]</scope>
    <source>
        <strain evidence="2 3">65.10M</strain>
    </source>
</reference>